<reference evidence="1 2" key="1">
    <citation type="journal article" date="2023" name="Sci. Data">
        <title>Genome assembly of the Korean intertidal mud-creeper Batillaria attramentaria.</title>
        <authorList>
            <person name="Patra A.K."/>
            <person name="Ho P.T."/>
            <person name="Jun S."/>
            <person name="Lee S.J."/>
            <person name="Kim Y."/>
            <person name="Won Y.J."/>
        </authorList>
    </citation>
    <scope>NUCLEOTIDE SEQUENCE [LARGE SCALE GENOMIC DNA]</scope>
    <source>
        <strain evidence="1">Wonlab-2016</strain>
    </source>
</reference>
<dbReference type="AlphaFoldDB" id="A0ABD0LSN5"/>
<gene>
    <name evidence="1" type="ORF">BaRGS_00006325</name>
</gene>
<evidence type="ECO:0000313" key="2">
    <source>
        <dbReference type="Proteomes" id="UP001519460"/>
    </source>
</evidence>
<sequence length="85" mass="9291">MAAVLADGMGHRVRLLLHTTASFEKTELMAAVSANVMGRRVRLLLPYGMHSVNGDILDRYANGAGHTNSLFCWCFFTGVCRGYAV</sequence>
<proteinExistence type="predicted"/>
<dbReference type="Proteomes" id="UP001519460">
    <property type="component" value="Unassembled WGS sequence"/>
</dbReference>
<protein>
    <submittedName>
        <fullName evidence="1">Uncharacterized protein</fullName>
    </submittedName>
</protein>
<accession>A0ABD0LSN5</accession>
<evidence type="ECO:0000313" key="1">
    <source>
        <dbReference type="EMBL" id="KAK7502372.1"/>
    </source>
</evidence>
<name>A0ABD0LSN5_9CAEN</name>
<keyword evidence="2" id="KW-1185">Reference proteome</keyword>
<comment type="caution">
    <text evidence="1">The sequence shown here is derived from an EMBL/GenBank/DDBJ whole genome shotgun (WGS) entry which is preliminary data.</text>
</comment>
<organism evidence="1 2">
    <name type="scientific">Batillaria attramentaria</name>
    <dbReference type="NCBI Taxonomy" id="370345"/>
    <lineage>
        <taxon>Eukaryota</taxon>
        <taxon>Metazoa</taxon>
        <taxon>Spiralia</taxon>
        <taxon>Lophotrochozoa</taxon>
        <taxon>Mollusca</taxon>
        <taxon>Gastropoda</taxon>
        <taxon>Caenogastropoda</taxon>
        <taxon>Sorbeoconcha</taxon>
        <taxon>Cerithioidea</taxon>
        <taxon>Batillariidae</taxon>
        <taxon>Batillaria</taxon>
    </lineage>
</organism>
<dbReference type="EMBL" id="JACVVK020000026">
    <property type="protein sequence ID" value="KAK7502372.1"/>
    <property type="molecule type" value="Genomic_DNA"/>
</dbReference>